<dbReference type="GO" id="GO:0005096">
    <property type="term" value="F:GTPase activator activity"/>
    <property type="evidence" value="ECO:0007669"/>
    <property type="project" value="TreeGrafter"/>
</dbReference>
<sequence length="868" mass="96035">MLNASVPALIAALFGFVQTYDGWNLAIGGFCTMAKRSSKPVPNVELCRDIYGFIVRPQHFQKYKQYAAIYTEEEAERSARWEHFLEAHGQEVSLKRASVGGGTNQQDEVTPEAGRSNGGDDGESKLEMWGQIRPNLWPIEQALCSRYKKIKKMHSTKTSSSPPVGPSESTAAQSGSSPTKSSVVVSEDESEEFYDVERSDTVANDGIQNVLPMQDVRGGSTVPVAHQVREDDEEEPCPWKEELDALVQGGVPMALRGEVWQVFVGTKARRVSGHYQALLTLLADGGGDSDGVGGLYKGTSNNYSLSDVGILEKWTSQIEKDLPRTFPGHPALDEDGRNALRHLLTAYARHNPDVGYCQAMNFFAALLLLMMPEENAFWTLTGFIDDYFEGYYSETMLESQVDQLVLDDLVRRHFPRLVSHLDTLGVQVAWVTGPWFLSIFVNILPWESVLRVWDVLLYDGNRSMLFRTALALLEQHGSAILTTRDAGDAVTMLQSLAGSTFDSSQLVLIACMGYQTVEDSLLQDLRAKSRPQVLAALSDRSLERSMWSSTRRSMASKRYTSQGTFNKSSDKNAICSTNEEEAPSGDLGHKNSSMNGDGEHVPNGFQDDVLDEEDAGVADLVDQVKWLKVELSRALVECRAANLRADELENAFMELVKEDNRRLLSAKLETLEDEVGKLRGALAEKDEQEQAMVKVMLQMEQEQRIADDARRYAEEDAAAQRHAANVLQAKYEDAISSIAEIENRTVMAESMLEATLQYQALDHNAPPPPPKRNDVTGALGDVSRWSWPRLSPRASDVTSVSTGGKVGEGDVTNNLTMNRSSEVQVSETPKQGLLSRRFSLGWREKSKESNGAIGTENQLSPSAQVPEK</sequence>
<dbReference type="FunFam" id="1.10.8.270:FF:000018">
    <property type="entry name" value="Ypt/Rab-GAP domain of gyp1p superfamily protein"/>
    <property type="match status" value="1"/>
</dbReference>
<dbReference type="PANTHER" id="PTHR47219">
    <property type="entry name" value="RAB GTPASE-ACTIVATING PROTEIN 1-LIKE"/>
    <property type="match status" value="1"/>
</dbReference>
<feature type="compositionally biased region" description="Polar residues" evidence="2">
    <location>
        <begin position="811"/>
        <end position="829"/>
    </location>
</feature>
<dbReference type="PROSITE" id="PS50086">
    <property type="entry name" value="TBC_RABGAP"/>
    <property type="match status" value="1"/>
</dbReference>
<feature type="region of interest" description="Disordered" evidence="2">
    <location>
        <begin position="153"/>
        <end position="200"/>
    </location>
</feature>
<dbReference type="EMBL" id="JABFUD020000019">
    <property type="protein sequence ID" value="KAI5064757.1"/>
    <property type="molecule type" value="Genomic_DNA"/>
</dbReference>
<feature type="coiled-coil region" evidence="1">
    <location>
        <begin position="631"/>
        <end position="688"/>
    </location>
</feature>
<keyword evidence="6" id="KW-1185">Reference proteome</keyword>
<dbReference type="Gene3D" id="1.10.472.80">
    <property type="entry name" value="Ypt/Rab-GAP domain of gyp1p, domain 3"/>
    <property type="match status" value="1"/>
</dbReference>
<feature type="compositionally biased region" description="Polar residues" evidence="2">
    <location>
        <begin position="855"/>
        <end position="868"/>
    </location>
</feature>
<reference evidence="5" key="1">
    <citation type="submission" date="2021-01" db="EMBL/GenBank/DDBJ databases">
        <title>Adiantum capillus-veneris genome.</title>
        <authorList>
            <person name="Fang Y."/>
            <person name="Liao Q."/>
        </authorList>
    </citation>
    <scope>NUCLEOTIDE SEQUENCE</scope>
    <source>
        <strain evidence="5">H3</strain>
        <tissue evidence="5">Leaf</tissue>
    </source>
</reference>
<evidence type="ECO:0000313" key="5">
    <source>
        <dbReference type="EMBL" id="KAI5064757.1"/>
    </source>
</evidence>
<dbReference type="InterPro" id="IPR050302">
    <property type="entry name" value="Rab_GAP_TBC_domain"/>
</dbReference>
<dbReference type="OrthoDB" id="17687at2759"/>
<dbReference type="InterPro" id="IPR000195">
    <property type="entry name" value="Rab-GAP-TBC_dom"/>
</dbReference>
<evidence type="ECO:0000313" key="6">
    <source>
        <dbReference type="Proteomes" id="UP000886520"/>
    </source>
</evidence>
<evidence type="ECO:0000256" key="2">
    <source>
        <dbReference type="SAM" id="MobiDB-lite"/>
    </source>
</evidence>
<evidence type="ECO:0000256" key="3">
    <source>
        <dbReference type="SAM" id="SignalP"/>
    </source>
</evidence>
<feature type="signal peptide" evidence="3">
    <location>
        <begin position="1"/>
        <end position="19"/>
    </location>
</feature>
<feature type="compositionally biased region" description="Polar residues" evidence="2">
    <location>
        <begin position="553"/>
        <end position="567"/>
    </location>
</feature>
<dbReference type="Pfam" id="PF00566">
    <property type="entry name" value="RabGAP-TBC"/>
    <property type="match status" value="1"/>
</dbReference>
<dbReference type="PANTHER" id="PTHR47219:SF20">
    <property type="entry name" value="TBC1 DOMAIN FAMILY MEMBER 2B"/>
    <property type="match status" value="1"/>
</dbReference>
<dbReference type="Gene3D" id="1.10.8.270">
    <property type="entry name" value="putative rabgap domain of human tbc1 domain family member 14 like domains"/>
    <property type="match status" value="1"/>
</dbReference>
<dbReference type="SMART" id="SM00164">
    <property type="entry name" value="TBC"/>
    <property type="match status" value="1"/>
</dbReference>
<feature type="chain" id="PRO_5038953955" description="Rab-GAP TBC domain-containing protein" evidence="3">
    <location>
        <begin position="20"/>
        <end position="868"/>
    </location>
</feature>
<accession>A0A9D4UBI0</accession>
<gene>
    <name evidence="5" type="ORF">GOP47_0019452</name>
</gene>
<dbReference type="FunFam" id="1.10.472.80:FF:000013">
    <property type="entry name" value="TBC1 domain family member 8B"/>
    <property type="match status" value="1"/>
</dbReference>
<feature type="region of interest" description="Disordered" evidence="2">
    <location>
        <begin position="786"/>
        <end position="868"/>
    </location>
</feature>
<dbReference type="GO" id="GO:0031267">
    <property type="term" value="F:small GTPase binding"/>
    <property type="evidence" value="ECO:0007669"/>
    <property type="project" value="TreeGrafter"/>
</dbReference>
<feature type="domain" description="Rab-GAP TBC" evidence="4">
    <location>
        <begin position="250"/>
        <end position="460"/>
    </location>
</feature>
<keyword evidence="3" id="KW-0732">Signal</keyword>
<feature type="region of interest" description="Disordered" evidence="2">
    <location>
        <begin position="95"/>
        <end position="126"/>
    </location>
</feature>
<name>A0A9D4UBI0_ADICA</name>
<organism evidence="5 6">
    <name type="scientific">Adiantum capillus-veneris</name>
    <name type="common">Maidenhair fern</name>
    <dbReference type="NCBI Taxonomy" id="13818"/>
    <lineage>
        <taxon>Eukaryota</taxon>
        <taxon>Viridiplantae</taxon>
        <taxon>Streptophyta</taxon>
        <taxon>Embryophyta</taxon>
        <taxon>Tracheophyta</taxon>
        <taxon>Polypodiopsida</taxon>
        <taxon>Polypodiidae</taxon>
        <taxon>Polypodiales</taxon>
        <taxon>Pteridineae</taxon>
        <taxon>Pteridaceae</taxon>
        <taxon>Vittarioideae</taxon>
        <taxon>Adiantum</taxon>
    </lineage>
</organism>
<comment type="caution">
    <text evidence="5">The sequence shown here is derived from an EMBL/GenBank/DDBJ whole genome shotgun (WGS) entry which is preliminary data.</text>
</comment>
<proteinExistence type="predicted"/>
<feature type="region of interest" description="Disordered" evidence="2">
    <location>
        <begin position="553"/>
        <end position="603"/>
    </location>
</feature>
<keyword evidence="1" id="KW-0175">Coiled coil</keyword>
<dbReference type="InterPro" id="IPR035969">
    <property type="entry name" value="Rab-GAP_TBC_sf"/>
</dbReference>
<dbReference type="SUPFAM" id="SSF47923">
    <property type="entry name" value="Ypt/Rab-GAP domain of gyp1p"/>
    <property type="match status" value="2"/>
</dbReference>
<feature type="compositionally biased region" description="Polar residues" evidence="2">
    <location>
        <begin position="156"/>
        <end position="180"/>
    </location>
</feature>
<protein>
    <recommendedName>
        <fullName evidence="4">Rab-GAP TBC domain-containing protein</fullName>
    </recommendedName>
</protein>
<evidence type="ECO:0000259" key="4">
    <source>
        <dbReference type="PROSITE" id="PS50086"/>
    </source>
</evidence>
<dbReference type="Proteomes" id="UP000886520">
    <property type="component" value="Chromosome 19"/>
</dbReference>
<dbReference type="Gene3D" id="1.10.10.750">
    <property type="entry name" value="Ypt/Rab-GAP domain of gyp1p, domain 1"/>
    <property type="match status" value="1"/>
</dbReference>
<evidence type="ECO:0000256" key="1">
    <source>
        <dbReference type="SAM" id="Coils"/>
    </source>
</evidence>
<dbReference type="AlphaFoldDB" id="A0A9D4UBI0"/>